<dbReference type="Proteomes" id="UP000075714">
    <property type="component" value="Unassembled WGS sequence"/>
</dbReference>
<dbReference type="EMBL" id="LSYV01000019">
    <property type="protein sequence ID" value="KXZ50116.1"/>
    <property type="molecule type" value="Genomic_DNA"/>
</dbReference>
<dbReference type="GO" id="GO:0003723">
    <property type="term" value="F:RNA binding"/>
    <property type="evidence" value="ECO:0007669"/>
    <property type="project" value="TreeGrafter"/>
</dbReference>
<dbReference type="GO" id="GO:0005759">
    <property type="term" value="C:mitochondrial matrix"/>
    <property type="evidence" value="ECO:0007669"/>
    <property type="project" value="TreeGrafter"/>
</dbReference>
<evidence type="ECO:0000313" key="2">
    <source>
        <dbReference type="EMBL" id="KXZ50116.1"/>
    </source>
</evidence>
<evidence type="ECO:0008006" key="4">
    <source>
        <dbReference type="Google" id="ProtNLM"/>
    </source>
</evidence>
<evidence type="ECO:0000313" key="3">
    <source>
        <dbReference type="Proteomes" id="UP000075714"/>
    </source>
</evidence>
<accession>A0A150GJX2</accession>
<feature type="region of interest" description="Disordered" evidence="1">
    <location>
        <begin position="535"/>
        <end position="563"/>
    </location>
</feature>
<evidence type="ECO:0000256" key="1">
    <source>
        <dbReference type="SAM" id="MobiDB-lite"/>
    </source>
</evidence>
<dbReference type="GO" id="GO:0044528">
    <property type="term" value="P:regulation of mitochondrial mRNA stability"/>
    <property type="evidence" value="ECO:0007669"/>
    <property type="project" value="TreeGrafter"/>
</dbReference>
<dbReference type="GO" id="GO:0000963">
    <property type="term" value="P:mitochondrial RNA processing"/>
    <property type="evidence" value="ECO:0007669"/>
    <property type="project" value="TreeGrafter"/>
</dbReference>
<dbReference type="PANTHER" id="PTHR21228:SF40">
    <property type="entry name" value="LD45607P"/>
    <property type="match status" value="1"/>
</dbReference>
<dbReference type="GO" id="GO:0009507">
    <property type="term" value="C:chloroplast"/>
    <property type="evidence" value="ECO:0007669"/>
    <property type="project" value="GOC"/>
</dbReference>
<feature type="region of interest" description="Disordered" evidence="1">
    <location>
        <begin position="491"/>
        <end position="523"/>
    </location>
</feature>
<feature type="compositionally biased region" description="Acidic residues" evidence="1">
    <location>
        <begin position="501"/>
        <end position="523"/>
    </location>
</feature>
<comment type="caution">
    <text evidence="2">The sequence shown here is derived from an EMBL/GenBank/DDBJ whole genome shotgun (WGS) entry which is preliminary data.</text>
</comment>
<keyword evidence="3" id="KW-1185">Reference proteome</keyword>
<protein>
    <recommendedName>
        <fullName evidence="4">RAP domain-containing protein</fullName>
    </recommendedName>
</protein>
<name>A0A150GJX2_GONPE</name>
<organism evidence="2 3">
    <name type="scientific">Gonium pectorale</name>
    <name type="common">Green alga</name>
    <dbReference type="NCBI Taxonomy" id="33097"/>
    <lineage>
        <taxon>Eukaryota</taxon>
        <taxon>Viridiplantae</taxon>
        <taxon>Chlorophyta</taxon>
        <taxon>core chlorophytes</taxon>
        <taxon>Chlorophyceae</taxon>
        <taxon>CS clade</taxon>
        <taxon>Chlamydomonadales</taxon>
        <taxon>Volvocaceae</taxon>
        <taxon>Gonium</taxon>
    </lineage>
</organism>
<dbReference type="OrthoDB" id="548986at2759"/>
<reference evidence="3" key="1">
    <citation type="journal article" date="2016" name="Nat. Commun.">
        <title>The Gonium pectorale genome demonstrates co-option of cell cycle regulation during the evolution of multicellularity.</title>
        <authorList>
            <person name="Hanschen E.R."/>
            <person name="Marriage T.N."/>
            <person name="Ferris P.J."/>
            <person name="Hamaji T."/>
            <person name="Toyoda A."/>
            <person name="Fujiyama A."/>
            <person name="Neme R."/>
            <person name="Noguchi H."/>
            <person name="Minakuchi Y."/>
            <person name="Suzuki M."/>
            <person name="Kawai-Toyooka H."/>
            <person name="Smith D.R."/>
            <person name="Sparks H."/>
            <person name="Anderson J."/>
            <person name="Bakaric R."/>
            <person name="Luria V."/>
            <person name="Karger A."/>
            <person name="Kirschner M.W."/>
            <person name="Durand P.M."/>
            <person name="Michod R.E."/>
            <person name="Nozaki H."/>
            <person name="Olson B.J."/>
        </authorList>
    </citation>
    <scope>NUCLEOTIDE SEQUENCE [LARGE SCALE GENOMIC DNA]</scope>
    <source>
        <strain evidence="3">NIES-2863</strain>
    </source>
</reference>
<dbReference type="GO" id="GO:0035770">
    <property type="term" value="C:ribonucleoprotein granule"/>
    <property type="evidence" value="ECO:0007669"/>
    <property type="project" value="TreeGrafter"/>
</dbReference>
<dbReference type="GO" id="GO:1901259">
    <property type="term" value="P:chloroplast rRNA processing"/>
    <property type="evidence" value="ECO:0007669"/>
    <property type="project" value="TreeGrafter"/>
</dbReference>
<dbReference type="InterPro" id="IPR050870">
    <property type="entry name" value="FAST_kinase"/>
</dbReference>
<dbReference type="PANTHER" id="PTHR21228">
    <property type="entry name" value="FAST LEU-RICH DOMAIN-CONTAINING"/>
    <property type="match status" value="1"/>
</dbReference>
<proteinExistence type="predicted"/>
<feature type="compositionally biased region" description="Acidic residues" evidence="1">
    <location>
        <begin position="538"/>
        <end position="560"/>
    </location>
</feature>
<gene>
    <name evidence="2" type="ORF">GPECTOR_18g90</name>
</gene>
<dbReference type="AlphaFoldDB" id="A0A150GJX2"/>
<sequence length="671" mass="71449">MLIPYPQGLCRLSWALAALDIVPDRLWLRALAGQLPKRLRDLTPDQLLTLYCSLARLGYGPRPEVAAGLAAAARRLMPLMGSQQLAALAHAAATFERCAWAAWVVAQPGAYSWLSGAATTSGGGSEDAGALPPQLFEALTARVLHGMRDGAVDGTALSMALWAMAVLGRPPAAAAEWLSAWWAAAADPRVTPTFDATSIAQSLWAAARLQTLLAPEAVPALLPDADNSSTGAPGQGSAAACFAPPAVAMAALLARASSLLRSAATADLSTTIAALADLQYRPSDAWMTLFAAEARRRLGSPSAANEDHGLLAYGLAVLGWPLEEPWIKELAAEGYRRMPGMSGEGLGLLLWGLAQYGWTTDSNRFWDTVFSETGAKWDSCSSRSTVLLYSAVADMMPPERDPPLQWQRQLAKALRLRVPKPPSAALIPAAMRAVAGGCLGTSPLRLRGSVAAAAAAAGGLLGNGFDNDGGGGGGSALDQSLRAAAAAHEDTYGGVPGGLDGEGDEDDDVGPEYLYGDEDAYSEYETYDEVERDVGDIHDEEDGEADGALEEDEEEEEDEEGTRRVRAFWDEDDEDGTDDAALQDPHVHVLDPLNPLPLHPDQPAALPLPPEVTDPRVHPALATAAARRRVWWAHDVADELRWLWGFPGALRQLPPWVRQPSLQRLRGMMRR</sequence>